<evidence type="ECO:0000256" key="3">
    <source>
        <dbReference type="ARBA" id="ARBA00022771"/>
    </source>
</evidence>
<dbReference type="PROSITE" id="PS50157">
    <property type="entry name" value="ZINC_FINGER_C2H2_2"/>
    <property type="match status" value="1"/>
</dbReference>
<comment type="subcellular location">
    <subcellularLocation>
        <location evidence="1">Nucleus</location>
    </subcellularLocation>
</comment>
<dbReference type="Gene3D" id="3.30.160.60">
    <property type="entry name" value="Classic Zinc Finger"/>
    <property type="match status" value="2"/>
</dbReference>
<evidence type="ECO:0000313" key="10">
    <source>
        <dbReference type="EMBL" id="KAK1753666.1"/>
    </source>
</evidence>
<dbReference type="PANTHER" id="PTHR46179">
    <property type="entry name" value="ZINC FINGER PROTEIN"/>
    <property type="match status" value="1"/>
</dbReference>
<keyword evidence="3 8" id="KW-0863">Zinc-finger</keyword>
<evidence type="ECO:0000313" key="11">
    <source>
        <dbReference type="Proteomes" id="UP001239445"/>
    </source>
</evidence>
<dbReference type="AlphaFoldDB" id="A0AAJ0BD56"/>
<proteinExistence type="predicted"/>
<name>A0AAJ0BD56_9PEZI</name>
<dbReference type="PROSITE" id="PS00028">
    <property type="entry name" value="ZINC_FINGER_C2H2_1"/>
    <property type="match status" value="1"/>
</dbReference>
<gene>
    <name evidence="10" type="ORF">QBC47DRAFT_46740</name>
</gene>
<reference evidence="10" key="1">
    <citation type="submission" date="2023-06" db="EMBL/GenBank/DDBJ databases">
        <title>Genome-scale phylogeny and comparative genomics of the fungal order Sordariales.</title>
        <authorList>
            <consortium name="Lawrence Berkeley National Laboratory"/>
            <person name="Hensen N."/>
            <person name="Bonometti L."/>
            <person name="Westerberg I."/>
            <person name="Brannstrom I.O."/>
            <person name="Guillou S."/>
            <person name="Cros-Aarteil S."/>
            <person name="Calhoun S."/>
            <person name="Haridas S."/>
            <person name="Kuo A."/>
            <person name="Mondo S."/>
            <person name="Pangilinan J."/>
            <person name="Riley R."/>
            <person name="Labutti K."/>
            <person name="Andreopoulos B."/>
            <person name="Lipzen A."/>
            <person name="Chen C."/>
            <person name="Yanf M."/>
            <person name="Daum C."/>
            <person name="Ng V."/>
            <person name="Clum A."/>
            <person name="Steindorff A."/>
            <person name="Ohm R."/>
            <person name="Martin F."/>
            <person name="Silar P."/>
            <person name="Natvig D."/>
            <person name="Lalanne C."/>
            <person name="Gautier V."/>
            <person name="Ament-Velasquez S.L."/>
            <person name="Kruys A."/>
            <person name="Hutchinson M.I."/>
            <person name="Powell A.J."/>
            <person name="Barry K."/>
            <person name="Miller A.N."/>
            <person name="Grigoriev I.V."/>
            <person name="Debuchy R."/>
            <person name="Gladieux P."/>
            <person name="Thoren M.H."/>
            <person name="Johannesson H."/>
        </authorList>
    </citation>
    <scope>NUCLEOTIDE SEQUENCE</scope>
    <source>
        <strain evidence="10">PSN4</strain>
    </source>
</reference>
<keyword evidence="11" id="KW-1185">Reference proteome</keyword>
<keyword evidence="5" id="KW-0805">Transcription regulation</keyword>
<accession>A0AAJ0BD56</accession>
<evidence type="ECO:0000256" key="4">
    <source>
        <dbReference type="ARBA" id="ARBA00022833"/>
    </source>
</evidence>
<dbReference type="GO" id="GO:0008270">
    <property type="term" value="F:zinc ion binding"/>
    <property type="evidence" value="ECO:0007669"/>
    <property type="project" value="UniProtKB-KW"/>
</dbReference>
<dbReference type="EMBL" id="MU839837">
    <property type="protein sequence ID" value="KAK1753666.1"/>
    <property type="molecule type" value="Genomic_DNA"/>
</dbReference>
<organism evidence="10 11">
    <name type="scientific">Echria macrotheca</name>
    <dbReference type="NCBI Taxonomy" id="438768"/>
    <lineage>
        <taxon>Eukaryota</taxon>
        <taxon>Fungi</taxon>
        <taxon>Dikarya</taxon>
        <taxon>Ascomycota</taxon>
        <taxon>Pezizomycotina</taxon>
        <taxon>Sordariomycetes</taxon>
        <taxon>Sordariomycetidae</taxon>
        <taxon>Sordariales</taxon>
        <taxon>Schizotheciaceae</taxon>
        <taxon>Echria</taxon>
    </lineage>
</organism>
<evidence type="ECO:0000256" key="7">
    <source>
        <dbReference type="ARBA" id="ARBA00023242"/>
    </source>
</evidence>
<keyword evidence="7" id="KW-0539">Nucleus</keyword>
<feature type="domain" description="C2H2-type" evidence="9">
    <location>
        <begin position="46"/>
        <end position="76"/>
    </location>
</feature>
<dbReference type="GO" id="GO:0006357">
    <property type="term" value="P:regulation of transcription by RNA polymerase II"/>
    <property type="evidence" value="ECO:0007669"/>
    <property type="project" value="TreeGrafter"/>
</dbReference>
<comment type="caution">
    <text evidence="10">The sequence shown here is derived from an EMBL/GenBank/DDBJ whole genome shotgun (WGS) entry which is preliminary data.</text>
</comment>
<dbReference type="InterPro" id="IPR051061">
    <property type="entry name" value="Zinc_finger_trans_reg"/>
</dbReference>
<sequence>MFRQPTQSTNRNSLVCPTPGCSYRKPFNKKSDLNRHLRSVHLATYEECPYEDCSKAFKRKDKLKKHLRECHPQVRCLLHHCSADIADIYQEHHQDTEHGDVECALGLCKDSPPSRFTQPALKRHLRKHHGLGPLGWWGEFLLWDRVTRSVGKAFTNEHFMWLQSKERKWRPTWEECSVCLARQQPTAAGGIDAGSHDGHPEGSSA</sequence>
<keyword evidence="4" id="KW-0862">Zinc</keyword>
<dbReference type="PANTHER" id="PTHR46179:SF13">
    <property type="entry name" value="C2H2-TYPE DOMAIN-CONTAINING PROTEIN"/>
    <property type="match status" value="1"/>
</dbReference>
<evidence type="ECO:0000259" key="9">
    <source>
        <dbReference type="PROSITE" id="PS50157"/>
    </source>
</evidence>
<keyword evidence="6" id="KW-0804">Transcription</keyword>
<dbReference type="SUPFAM" id="SSF57667">
    <property type="entry name" value="beta-beta-alpha zinc fingers"/>
    <property type="match status" value="1"/>
</dbReference>
<keyword evidence="2" id="KW-0479">Metal-binding</keyword>
<dbReference type="GO" id="GO:0005634">
    <property type="term" value="C:nucleus"/>
    <property type="evidence" value="ECO:0007669"/>
    <property type="project" value="UniProtKB-SubCell"/>
</dbReference>
<protein>
    <recommendedName>
        <fullName evidence="9">C2H2-type domain-containing protein</fullName>
    </recommendedName>
</protein>
<dbReference type="InterPro" id="IPR036236">
    <property type="entry name" value="Znf_C2H2_sf"/>
</dbReference>
<evidence type="ECO:0000256" key="2">
    <source>
        <dbReference type="ARBA" id="ARBA00022723"/>
    </source>
</evidence>
<evidence type="ECO:0000256" key="6">
    <source>
        <dbReference type="ARBA" id="ARBA00023163"/>
    </source>
</evidence>
<dbReference type="Proteomes" id="UP001239445">
    <property type="component" value="Unassembled WGS sequence"/>
</dbReference>
<dbReference type="Pfam" id="PF00096">
    <property type="entry name" value="zf-C2H2"/>
    <property type="match status" value="1"/>
</dbReference>
<evidence type="ECO:0000256" key="1">
    <source>
        <dbReference type="ARBA" id="ARBA00004123"/>
    </source>
</evidence>
<evidence type="ECO:0000256" key="5">
    <source>
        <dbReference type="ARBA" id="ARBA00023015"/>
    </source>
</evidence>
<evidence type="ECO:0000256" key="8">
    <source>
        <dbReference type="PROSITE-ProRule" id="PRU00042"/>
    </source>
</evidence>
<dbReference type="InterPro" id="IPR013087">
    <property type="entry name" value="Znf_C2H2_type"/>
</dbReference>
<dbReference type="SMART" id="SM00355">
    <property type="entry name" value="ZnF_C2H2"/>
    <property type="match status" value="3"/>
</dbReference>